<reference evidence="4" key="1">
    <citation type="submission" date="2019-03" db="EMBL/GenBank/DDBJ databases">
        <title>Snf2 controls pulcherriminic acid biosynthesis and connects pigmentation and antifungal activity of the yeast Metschnikowia pulcherrima.</title>
        <authorList>
            <person name="Gore-Lloyd D."/>
            <person name="Sumann I."/>
            <person name="Brachmann A.O."/>
            <person name="Schneeberger K."/>
            <person name="Ortiz-Merino R.A."/>
            <person name="Moreno-Beltran M."/>
            <person name="Schlaefli M."/>
            <person name="Kirner P."/>
            <person name="Santos Kron A."/>
            <person name="Wolfe K.H."/>
            <person name="Piel J."/>
            <person name="Ahrens C.H."/>
            <person name="Henk D."/>
            <person name="Freimoser F.M."/>
        </authorList>
    </citation>
    <scope>NUCLEOTIDE SEQUENCE [LARGE SCALE GENOMIC DNA]</scope>
    <source>
        <strain evidence="4">APC 1.2</strain>
    </source>
</reference>
<evidence type="ECO:0000313" key="4">
    <source>
        <dbReference type="Proteomes" id="UP000292447"/>
    </source>
</evidence>
<dbReference type="AlphaFoldDB" id="A0A4P6XXC2"/>
<organism evidence="3 4">
    <name type="scientific">Metschnikowia aff. pulcherrima</name>
    <dbReference type="NCBI Taxonomy" id="2163413"/>
    <lineage>
        <taxon>Eukaryota</taxon>
        <taxon>Fungi</taxon>
        <taxon>Dikarya</taxon>
        <taxon>Ascomycota</taxon>
        <taxon>Saccharomycotina</taxon>
        <taxon>Pichiomycetes</taxon>
        <taxon>Metschnikowiaceae</taxon>
        <taxon>Metschnikowia</taxon>
    </lineage>
</organism>
<name>A0A4P6XXC2_9ASCO</name>
<dbReference type="GO" id="GO:0007005">
    <property type="term" value="P:mitochondrion organization"/>
    <property type="evidence" value="ECO:0007669"/>
    <property type="project" value="TreeGrafter"/>
</dbReference>
<protein>
    <recommendedName>
        <fullName evidence="2">Mitochondrial adapter protein MCP1 transmembrane domain-containing protein</fullName>
    </recommendedName>
</protein>
<keyword evidence="4" id="KW-1185">Reference proteome</keyword>
<feature type="transmembrane region" description="Helical" evidence="1">
    <location>
        <begin position="50"/>
        <end position="72"/>
    </location>
</feature>
<keyword evidence="1" id="KW-0812">Transmembrane</keyword>
<dbReference type="EMBL" id="CP034461">
    <property type="protein sequence ID" value="QBM90821.1"/>
    <property type="molecule type" value="Genomic_DNA"/>
</dbReference>
<evidence type="ECO:0000313" key="3">
    <source>
        <dbReference type="EMBL" id="QBM90821.1"/>
    </source>
</evidence>
<keyword evidence="1" id="KW-1133">Transmembrane helix</keyword>
<dbReference type="STRING" id="2163413.A0A4P6XXC2"/>
<dbReference type="GO" id="GO:0005741">
    <property type="term" value="C:mitochondrial outer membrane"/>
    <property type="evidence" value="ECO:0007669"/>
    <property type="project" value="TreeGrafter"/>
</dbReference>
<dbReference type="Pfam" id="PF07950">
    <property type="entry name" value="MCP1_TM"/>
    <property type="match status" value="2"/>
</dbReference>
<dbReference type="InterPro" id="IPR012472">
    <property type="entry name" value="MCP1_TM"/>
</dbReference>
<feature type="transmembrane region" description="Helical" evidence="1">
    <location>
        <begin position="165"/>
        <end position="185"/>
    </location>
</feature>
<keyword evidence="1" id="KW-0472">Membrane</keyword>
<dbReference type="Proteomes" id="UP000292447">
    <property type="component" value="Chromosome VI"/>
</dbReference>
<feature type="transmembrane region" description="Helical" evidence="1">
    <location>
        <begin position="256"/>
        <end position="275"/>
    </location>
</feature>
<evidence type="ECO:0000256" key="1">
    <source>
        <dbReference type="SAM" id="Phobius"/>
    </source>
</evidence>
<proteinExistence type="predicted"/>
<gene>
    <name evidence="3" type="primary">MPUL0F04090</name>
    <name evidence="3" type="ORF">METSCH_F04090</name>
</gene>
<accession>A0A4P6XXC2</accession>
<dbReference type="PANTHER" id="PTHR38409">
    <property type="entry name" value="MDM10-COMPLEMENTING PROTEIN 1"/>
    <property type="match status" value="1"/>
</dbReference>
<feature type="transmembrane region" description="Helical" evidence="1">
    <location>
        <begin position="214"/>
        <end position="235"/>
    </location>
</feature>
<dbReference type="PANTHER" id="PTHR38409:SF1">
    <property type="entry name" value="MITOCHONDRIAL ADAPTER PROTEIN MCP1"/>
    <property type="match status" value="1"/>
</dbReference>
<feature type="transmembrane region" description="Helical" evidence="1">
    <location>
        <begin position="92"/>
        <end position="115"/>
    </location>
</feature>
<sequence length="297" mass="33443">MSLLDLTQVLPQPLERAFSESLSSNEPSKKNRELIKRVLLALQKAQKYSAYGFLAFFGLHISSVVVVPALGINAGKCQDFFEMTRAIYLSPLFEYPATYITAGVHVMSGFMARLVRSFSSPKKLSRAERDIVIKDQHRDDIGLGGIGTILGLGYKKLWISAHFPALTPLTFSGYVMATALGYHLYRMKIGALLVDGDSALINLNFVTHYLHQSFYGKAGAVLNYFMLGLLLWVSFYHTISGLFKYRRQFSLRARKIAYTVIGLFSGLSFIAITRMKRWDLDTGFVGRQFAKYLFVQV</sequence>
<dbReference type="InterPro" id="IPR039960">
    <property type="entry name" value="MCP1"/>
</dbReference>
<feature type="domain" description="Mitochondrial adapter protein MCP1 transmembrane" evidence="2">
    <location>
        <begin position="56"/>
        <end position="153"/>
    </location>
</feature>
<dbReference type="GO" id="GO:0055088">
    <property type="term" value="P:lipid homeostasis"/>
    <property type="evidence" value="ECO:0007669"/>
    <property type="project" value="InterPro"/>
</dbReference>
<evidence type="ECO:0000259" key="2">
    <source>
        <dbReference type="Pfam" id="PF07950"/>
    </source>
</evidence>
<feature type="domain" description="Mitochondrial adapter protein MCP1 transmembrane" evidence="2">
    <location>
        <begin position="180"/>
        <end position="267"/>
    </location>
</feature>